<evidence type="ECO:0000313" key="2">
    <source>
        <dbReference type="EMBL" id="KFM80459.1"/>
    </source>
</evidence>
<keyword evidence="1" id="KW-0812">Transmembrane</keyword>
<keyword evidence="3" id="KW-1185">Reference proteome</keyword>
<name>A0A087USX0_STEMI</name>
<sequence>MERIKVYECKRKCTGMLFIINHKVHPLRFAHLSRIPISSASSLSKYSFLSLAFLFFALVVFFFAPVVVDSPAILTPGSFSDEPNSSVPFSLLSSAMLSVTFFRDFSTTFSSD</sequence>
<dbReference type="Proteomes" id="UP000054359">
    <property type="component" value="Unassembled WGS sequence"/>
</dbReference>
<keyword evidence="1" id="KW-1133">Transmembrane helix</keyword>
<accession>A0A087USX0</accession>
<gene>
    <name evidence="2" type="ORF">X975_25261</name>
</gene>
<dbReference type="AlphaFoldDB" id="A0A087USX0"/>
<feature type="non-terminal residue" evidence="2">
    <location>
        <position position="112"/>
    </location>
</feature>
<evidence type="ECO:0000313" key="3">
    <source>
        <dbReference type="Proteomes" id="UP000054359"/>
    </source>
</evidence>
<reference evidence="2 3" key="1">
    <citation type="submission" date="2013-11" db="EMBL/GenBank/DDBJ databases">
        <title>Genome sequencing of Stegodyphus mimosarum.</title>
        <authorList>
            <person name="Bechsgaard J."/>
        </authorList>
    </citation>
    <scope>NUCLEOTIDE SEQUENCE [LARGE SCALE GENOMIC DNA]</scope>
</reference>
<organism evidence="2 3">
    <name type="scientific">Stegodyphus mimosarum</name>
    <name type="common">African social velvet spider</name>
    <dbReference type="NCBI Taxonomy" id="407821"/>
    <lineage>
        <taxon>Eukaryota</taxon>
        <taxon>Metazoa</taxon>
        <taxon>Ecdysozoa</taxon>
        <taxon>Arthropoda</taxon>
        <taxon>Chelicerata</taxon>
        <taxon>Arachnida</taxon>
        <taxon>Araneae</taxon>
        <taxon>Araneomorphae</taxon>
        <taxon>Entelegynae</taxon>
        <taxon>Eresoidea</taxon>
        <taxon>Eresidae</taxon>
        <taxon>Stegodyphus</taxon>
    </lineage>
</organism>
<protein>
    <recommendedName>
        <fullName evidence="4">Transmembrane protein</fullName>
    </recommendedName>
</protein>
<proteinExistence type="predicted"/>
<feature type="transmembrane region" description="Helical" evidence="1">
    <location>
        <begin position="46"/>
        <end position="67"/>
    </location>
</feature>
<evidence type="ECO:0000256" key="1">
    <source>
        <dbReference type="SAM" id="Phobius"/>
    </source>
</evidence>
<evidence type="ECO:0008006" key="4">
    <source>
        <dbReference type="Google" id="ProtNLM"/>
    </source>
</evidence>
<keyword evidence="1" id="KW-0472">Membrane</keyword>
<dbReference type="EMBL" id="KK121426">
    <property type="protein sequence ID" value="KFM80459.1"/>
    <property type="molecule type" value="Genomic_DNA"/>
</dbReference>